<evidence type="ECO:0000256" key="4">
    <source>
        <dbReference type="ARBA" id="ARBA00022692"/>
    </source>
</evidence>
<evidence type="ECO:0000256" key="2">
    <source>
        <dbReference type="ARBA" id="ARBA00022448"/>
    </source>
</evidence>
<evidence type="ECO:0000256" key="6">
    <source>
        <dbReference type="ARBA" id="ARBA00023136"/>
    </source>
</evidence>
<keyword evidence="4 7" id="KW-0812">Transmembrane</keyword>
<feature type="transmembrane region" description="Helical" evidence="7">
    <location>
        <begin position="182"/>
        <end position="209"/>
    </location>
</feature>
<evidence type="ECO:0000256" key="3">
    <source>
        <dbReference type="ARBA" id="ARBA00022475"/>
    </source>
</evidence>
<evidence type="ECO:0000256" key="1">
    <source>
        <dbReference type="ARBA" id="ARBA00004651"/>
    </source>
</evidence>
<organism evidence="8">
    <name type="scientific">bioreactor metagenome</name>
    <dbReference type="NCBI Taxonomy" id="1076179"/>
    <lineage>
        <taxon>unclassified sequences</taxon>
        <taxon>metagenomes</taxon>
        <taxon>ecological metagenomes</taxon>
    </lineage>
</organism>
<gene>
    <name evidence="8" type="primary">pnuC_4</name>
    <name evidence="8" type="ORF">SDC9_31564</name>
</gene>
<dbReference type="NCBIfam" id="TIGR01528">
    <property type="entry name" value="NMN_trans_PnuC"/>
    <property type="match status" value="1"/>
</dbReference>
<keyword evidence="3" id="KW-1003">Cell membrane</keyword>
<proteinExistence type="predicted"/>
<dbReference type="AlphaFoldDB" id="A0A644V2X6"/>
<comment type="caution">
    <text evidence="8">The sequence shown here is derived from an EMBL/GenBank/DDBJ whole genome shotgun (WGS) entry which is preliminary data.</text>
</comment>
<keyword evidence="2" id="KW-0813">Transport</keyword>
<evidence type="ECO:0000256" key="7">
    <source>
        <dbReference type="SAM" id="Phobius"/>
    </source>
</evidence>
<name>A0A644V2X6_9ZZZZ</name>
<dbReference type="GO" id="GO:0005886">
    <property type="term" value="C:plasma membrane"/>
    <property type="evidence" value="ECO:0007669"/>
    <property type="project" value="UniProtKB-SubCell"/>
</dbReference>
<feature type="transmembrane region" description="Helical" evidence="7">
    <location>
        <begin position="110"/>
        <end position="133"/>
    </location>
</feature>
<feature type="transmembrane region" description="Helical" evidence="7">
    <location>
        <begin position="145"/>
        <end position="162"/>
    </location>
</feature>
<accession>A0A644V2X6</accession>
<sequence length="217" mass="24707">MESLFSIDNILFSIGGQGVSLVETLSVATGLTCVYLATRAKVANFWVGYAYNILLFILFYQKGLYSSMLVQPISFAINFYGHWRWTHPAKEEANSKKQLRITLLTVKERALYIGAMVLFMVLWGVVLTFLDDLFPSVFNEARRPYLDAFVTGAILIAQYLSAQKKLDCWGVWFIVNTTNITLYLLAGLAFLPMVSAGYLILAFMGFAMWRKMWKENK</sequence>
<dbReference type="GO" id="GO:0034257">
    <property type="term" value="F:nicotinamide riboside transmembrane transporter activity"/>
    <property type="evidence" value="ECO:0007669"/>
    <property type="project" value="InterPro"/>
</dbReference>
<keyword evidence="5 7" id="KW-1133">Transmembrane helix</keyword>
<comment type="subcellular location">
    <subcellularLocation>
        <location evidence="1">Cell membrane</location>
        <topology evidence="1">Multi-pass membrane protein</topology>
    </subcellularLocation>
</comment>
<keyword evidence="6 7" id="KW-0472">Membrane</keyword>
<dbReference type="Pfam" id="PF04973">
    <property type="entry name" value="NMN_transporter"/>
    <property type="match status" value="1"/>
</dbReference>
<dbReference type="PANTHER" id="PTHR36122">
    <property type="entry name" value="NICOTINAMIDE RIBOSIDE TRANSPORTER PNUC"/>
    <property type="match status" value="1"/>
</dbReference>
<feature type="transmembrane region" description="Helical" evidence="7">
    <location>
        <begin position="12"/>
        <end position="36"/>
    </location>
</feature>
<evidence type="ECO:0000313" key="8">
    <source>
        <dbReference type="EMBL" id="MPL85594.1"/>
    </source>
</evidence>
<dbReference type="InterPro" id="IPR006419">
    <property type="entry name" value="NMN_transpt_PnuC"/>
</dbReference>
<reference evidence="8" key="1">
    <citation type="submission" date="2019-08" db="EMBL/GenBank/DDBJ databases">
        <authorList>
            <person name="Kucharzyk K."/>
            <person name="Murdoch R.W."/>
            <person name="Higgins S."/>
            <person name="Loffler F."/>
        </authorList>
    </citation>
    <scope>NUCLEOTIDE SEQUENCE</scope>
</reference>
<dbReference type="EMBL" id="VSSQ01000208">
    <property type="protein sequence ID" value="MPL85594.1"/>
    <property type="molecule type" value="Genomic_DNA"/>
</dbReference>
<evidence type="ECO:0000256" key="5">
    <source>
        <dbReference type="ARBA" id="ARBA00022989"/>
    </source>
</evidence>
<protein>
    <submittedName>
        <fullName evidence="8">Nicotinamide riboside transporter PnuC</fullName>
    </submittedName>
</protein>
<feature type="transmembrane region" description="Helical" evidence="7">
    <location>
        <begin position="43"/>
        <end position="60"/>
    </location>
</feature>
<dbReference type="PANTHER" id="PTHR36122:SF2">
    <property type="entry name" value="NICOTINAMIDE RIBOSIDE TRANSPORTER PNUC"/>
    <property type="match status" value="1"/>
</dbReference>